<keyword evidence="1" id="KW-0472">Membrane</keyword>
<accession>A0ABV1ITM3</accession>
<dbReference type="PANTHER" id="PTHR38454">
    <property type="entry name" value="INTEGRAL MEMBRANE PROTEIN-RELATED"/>
    <property type="match status" value="1"/>
</dbReference>
<keyword evidence="1" id="KW-1133">Transmembrane helix</keyword>
<feature type="transmembrane region" description="Helical" evidence="1">
    <location>
        <begin position="332"/>
        <end position="353"/>
    </location>
</feature>
<evidence type="ECO:0000256" key="1">
    <source>
        <dbReference type="SAM" id="Phobius"/>
    </source>
</evidence>
<feature type="transmembrane region" description="Helical" evidence="1">
    <location>
        <begin position="415"/>
        <end position="434"/>
    </location>
</feature>
<feature type="transmembrane region" description="Helical" evidence="1">
    <location>
        <begin position="141"/>
        <end position="161"/>
    </location>
</feature>
<dbReference type="Pfam" id="PF09586">
    <property type="entry name" value="YfhO"/>
    <property type="match status" value="1"/>
</dbReference>
<dbReference type="Proteomes" id="UP001482154">
    <property type="component" value="Unassembled WGS sequence"/>
</dbReference>
<sequence length="903" mass="103716">MREKERKYCYGMYTLMFLLMCMAAFLPFFMGGKNFVWGAGVEDGLSQHFSALAYYGELLREFVKNLIAGHPKLMMWNMSLGYGADVIATLNYYAIGDPLNLLYGFVPVKYTEIMYNFMILFRMYLAGIAFILYARKMKKRTYGTVIGALVYVFCGFCFRLGLRHPFFLNPMIYFPLLCLGIEKIYQKQRPYLFIVMIYVSAISNYYFFYMLTIFSVIYAWIRFYKYTEKDRIKNFFLTILKFGGYYILGICMAAVILIPSVIGFLGNGRYGSGTDWKALIVYPGKYYLMFLENFVGYGNVGSNTNTGYLPIAGIVVLFTLFSRRMKHKKYRLVFLGSMIALIFPIFGYVFNGLSYANNRWAFVLSFIVALLTAEMYPRLFLMTKRQKIGIGSGIVLYIILCAVISVSGGKMLKNPGIMAACIMMIVFYAVFLIFQKMGYDSRTRSARIVTAVLLLISVGIHGYYRFHTDQSAYANEFLDQGTALKELRTDNITMLKNIKDPSLYRVHADGCRYKNYGLINDLNTISGYYSITSKCVTDTVKSYETLGMQYADKYKGLDQRIGLLSLSGVKYMTIHEKKKIGREQTTASDVPYGMKKVKQNRNITLYQNPYALPFGYGYDSYITEDQYEQLNGVGREQAMLNGIVLDEKPQHNTIKHIEDALDQGISTRTVSENDISYPKGQKYCTITVPVEKDKETYLYFKNLVYKGKKLQGDIFLLEGKKGTSSILISDNDVQQKIHIQNPTNPYYFGRKDYMVRLNHHTNNKKETVKLDFLAPGNYEYDEITLISVKKQDTFNKLKQLKRHTLKNIQYKENMLKGTFQTDKDRMLCVTIPYSKGWSAKVDGQNAKIYKANGMFMGIFMTSGEHKVELNYMTPGLKIGVVISLAGWGALVILALLRRRYVIK</sequence>
<keyword evidence="1" id="KW-0812">Transmembrane</keyword>
<feature type="transmembrane region" description="Helical" evidence="1">
    <location>
        <begin position="446"/>
        <end position="464"/>
    </location>
</feature>
<protein>
    <submittedName>
        <fullName evidence="2">YfhO family protein</fullName>
    </submittedName>
</protein>
<proteinExistence type="predicted"/>
<evidence type="ECO:0000313" key="3">
    <source>
        <dbReference type="Proteomes" id="UP001482154"/>
    </source>
</evidence>
<comment type="caution">
    <text evidence="2">The sequence shown here is derived from an EMBL/GenBank/DDBJ whole genome shotgun (WGS) entry which is preliminary data.</text>
</comment>
<feature type="transmembrane region" description="Helical" evidence="1">
    <location>
        <begin position="12"/>
        <end position="29"/>
    </location>
</feature>
<reference evidence="2 3" key="1">
    <citation type="submission" date="2024-04" db="EMBL/GenBank/DDBJ databases">
        <title>Human intestinal bacterial collection.</title>
        <authorList>
            <person name="Pauvert C."/>
            <person name="Hitch T.C.A."/>
            <person name="Clavel T."/>
        </authorList>
    </citation>
    <scope>NUCLEOTIDE SEQUENCE [LARGE SCALE GENOMIC DNA]</scope>
    <source>
        <strain evidence="2 3">CLA-AA-H249</strain>
    </source>
</reference>
<dbReference type="PANTHER" id="PTHR38454:SF1">
    <property type="entry name" value="INTEGRAL MEMBRANE PROTEIN"/>
    <property type="match status" value="1"/>
</dbReference>
<feature type="transmembrane region" description="Helical" evidence="1">
    <location>
        <begin position="115"/>
        <end position="134"/>
    </location>
</feature>
<keyword evidence="3" id="KW-1185">Reference proteome</keyword>
<evidence type="ECO:0000313" key="2">
    <source>
        <dbReference type="EMBL" id="MEQ2710576.1"/>
    </source>
</evidence>
<feature type="transmembrane region" description="Helical" evidence="1">
    <location>
        <begin position="359"/>
        <end position="376"/>
    </location>
</feature>
<feature type="transmembrane region" description="Helical" evidence="1">
    <location>
        <begin position="307"/>
        <end position="325"/>
    </location>
</feature>
<feature type="transmembrane region" description="Helical" evidence="1">
    <location>
        <begin position="192"/>
        <end position="221"/>
    </location>
</feature>
<dbReference type="InterPro" id="IPR018580">
    <property type="entry name" value="Uncharacterised_YfhO"/>
</dbReference>
<dbReference type="EMBL" id="JBBNIN010000005">
    <property type="protein sequence ID" value="MEQ2710576.1"/>
    <property type="molecule type" value="Genomic_DNA"/>
</dbReference>
<feature type="transmembrane region" description="Helical" evidence="1">
    <location>
        <begin position="388"/>
        <end position="409"/>
    </location>
</feature>
<dbReference type="RefSeq" id="WP_055196241.1">
    <property type="nucleotide sequence ID" value="NZ_JAOQJG010000001.1"/>
</dbReference>
<name>A0ABV1ITM3_9FIRM</name>
<gene>
    <name evidence="2" type="ORF">AAAU51_05240</name>
</gene>
<feature type="transmembrane region" description="Helical" evidence="1">
    <location>
        <begin position="876"/>
        <end position="896"/>
    </location>
</feature>
<feature type="transmembrane region" description="Helical" evidence="1">
    <location>
        <begin position="245"/>
        <end position="266"/>
    </location>
</feature>
<organism evidence="2 3">
    <name type="scientific">Anaerostipes amylophilus</name>
    <dbReference type="NCBI Taxonomy" id="2981779"/>
    <lineage>
        <taxon>Bacteria</taxon>
        <taxon>Bacillati</taxon>
        <taxon>Bacillota</taxon>
        <taxon>Clostridia</taxon>
        <taxon>Lachnospirales</taxon>
        <taxon>Lachnospiraceae</taxon>
        <taxon>Anaerostipes</taxon>
    </lineage>
</organism>